<keyword evidence="1" id="KW-0472">Membrane</keyword>
<sequence>MRSRDDRGSAIVELVWLGILLLVPLLWIVLSVSQVQQGAFGVSAAARAAGRAYALAPDDATGQRAAEEVARRALADQGLEDAPLRVTVTCTPYPRSCHSGTSVITVRISSSVELPLLPDVLGGGRPRFALDAIHTVPIGRYQEIDRG</sequence>
<keyword evidence="1" id="KW-0812">Transmembrane</keyword>
<comment type="caution">
    <text evidence="2">The sequence shown here is derived from an EMBL/GenBank/DDBJ whole genome shotgun (WGS) entry which is preliminary data.</text>
</comment>
<reference evidence="2 3" key="1">
    <citation type="submission" date="2019-09" db="EMBL/GenBank/DDBJ databases">
        <title>Nocardioides panacisoli sp. nov., isolated from the soil of a ginseng field.</title>
        <authorList>
            <person name="Cho C."/>
        </authorList>
    </citation>
    <scope>NUCLEOTIDE SEQUENCE [LARGE SCALE GENOMIC DNA]</scope>
    <source>
        <strain evidence="2 3">BN140041</strain>
    </source>
</reference>
<dbReference type="Proteomes" id="UP000324351">
    <property type="component" value="Unassembled WGS sequence"/>
</dbReference>
<dbReference type="EMBL" id="VUJW01000012">
    <property type="protein sequence ID" value="KAA1424302.1"/>
    <property type="molecule type" value="Genomic_DNA"/>
</dbReference>
<keyword evidence="3" id="KW-1185">Reference proteome</keyword>
<evidence type="ECO:0000256" key="1">
    <source>
        <dbReference type="SAM" id="Phobius"/>
    </source>
</evidence>
<protein>
    <recommendedName>
        <fullName evidence="4">Pilus assembly protein</fullName>
    </recommendedName>
</protein>
<dbReference type="RefSeq" id="WP_149752033.1">
    <property type="nucleotide sequence ID" value="NZ_VUJW01000012.1"/>
</dbReference>
<feature type="transmembrane region" description="Helical" evidence="1">
    <location>
        <begin position="12"/>
        <end position="30"/>
    </location>
</feature>
<evidence type="ECO:0008006" key="4">
    <source>
        <dbReference type="Google" id="ProtNLM"/>
    </source>
</evidence>
<keyword evidence="1" id="KW-1133">Transmembrane helix</keyword>
<evidence type="ECO:0000313" key="3">
    <source>
        <dbReference type="Proteomes" id="UP000324351"/>
    </source>
</evidence>
<dbReference type="AlphaFoldDB" id="A0A5B1LUF1"/>
<gene>
    <name evidence="2" type="ORF">F0U47_18880</name>
</gene>
<organism evidence="2 3">
    <name type="scientific">Nocardioides antri</name>
    <dbReference type="NCBI Taxonomy" id="2607659"/>
    <lineage>
        <taxon>Bacteria</taxon>
        <taxon>Bacillati</taxon>
        <taxon>Actinomycetota</taxon>
        <taxon>Actinomycetes</taxon>
        <taxon>Propionibacteriales</taxon>
        <taxon>Nocardioidaceae</taxon>
        <taxon>Nocardioides</taxon>
    </lineage>
</organism>
<proteinExistence type="predicted"/>
<name>A0A5B1LUF1_9ACTN</name>
<reference evidence="2 3" key="2">
    <citation type="submission" date="2019-09" db="EMBL/GenBank/DDBJ databases">
        <authorList>
            <person name="Jin C."/>
        </authorList>
    </citation>
    <scope>NUCLEOTIDE SEQUENCE [LARGE SCALE GENOMIC DNA]</scope>
    <source>
        <strain evidence="2 3">BN140041</strain>
    </source>
</reference>
<accession>A0A5B1LUF1</accession>
<evidence type="ECO:0000313" key="2">
    <source>
        <dbReference type="EMBL" id="KAA1424302.1"/>
    </source>
</evidence>